<gene>
    <name evidence="1" type="ORF">L207DRAFT_522145</name>
</gene>
<protein>
    <submittedName>
        <fullName evidence="1">Uncharacterized protein</fullName>
    </submittedName>
</protein>
<sequence>MSNNNATPSGTPTGKSQIHLTRLFQDAFDKRQADRKEFIEETEATFRPFGKLVQGDPDIAKAAELARKRATSHVPKPAAEPVKRKVRSQKVSAEDVTRVAPFDWNWTWSATSGSAQIFIKSADQNTGNLSGQTYSGDNGGAGSVACAVGVFYQPTAANGLLDISAIPSISWWYNASQLFDGVHSRGFIGFYVGEYTLEGDFVQAVVDQQINLWDVSSHSSNSATNSGFPLLATFPVDNNHFYEVWVWARNDSEGVGGGFLNFSYSGGVTTVNVPEISIFEYSSQAISIATMLFWQP</sequence>
<dbReference type="Proteomes" id="UP000235786">
    <property type="component" value="Unassembled WGS sequence"/>
</dbReference>
<dbReference type="OrthoDB" id="5488148at2759"/>
<evidence type="ECO:0000313" key="1">
    <source>
        <dbReference type="EMBL" id="PMD48815.1"/>
    </source>
</evidence>
<dbReference type="AlphaFoldDB" id="A0A2J6SDH1"/>
<reference evidence="1 2" key="1">
    <citation type="submission" date="2016-04" db="EMBL/GenBank/DDBJ databases">
        <title>A degradative enzymes factory behind the ericoid mycorrhizal symbiosis.</title>
        <authorList>
            <consortium name="DOE Joint Genome Institute"/>
            <person name="Martino E."/>
            <person name="Morin E."/>
            <person name="Grelet G."/>
            <person name="Kuo A."/>
            <person name="Kohler A."/>
            <person name="Daghino S."/>
            <person name="Barry K."/>
            <person name="Choi C."/>
            <person name="Cichocki N."/>
            <person name="Clum A."/>
            <person name="Copeland A."/>
            <person name="Hainaut M."/>
            <person name="Haridas S."/>
            <person name="Labutti K."/>
            <person name="Lindquist E."/>
            <person name="Lipzen A."/>
            <person name="Khouja H.-R."/>
            <person name="Murat C."/>
            <person name="Ohm R."/>
            <person name="Olson A."/>
            <person name="Spatafora J."/>
            <person name="Veneault-Fourrey C."/>
            <person name="Henrissat B."/>
            <person name="Grigoriev I."/>
            <person name="Martin F."/>
            <person name="Perotto S."/>
        </authorList>
    </citation>
    <scope>NUCLEOTIDE SEQUENCE [LARGE SCALE GENOMIC DNA]</scope>
    <source>
        <strain evidence="1 2">F</strain>
    </source>
</reference>
<accession>A0A2J6SDH1</accession>
<name>A0A2J6SDH1_HYAVF</name>
<evidence type="ECO:0000313" key="2">
    <source>
        <dbReference type="Proteomes" id="UP000235786"/>
    </source>
</evidence>
<dbReference type="EMBL" id="KZ613937">
    <property type="protein sequence ID" value="PMD48815.1"/>
    <property type="molecule type" value="Genomic_DNA"/>
</dbReference>
<keyword evidence="2" id="KW-1185">Reference proteome</keyword>
<organism evidence="1 2">
    <name type="scientific">Hyaloscypha variabilis (strain UAMH 11265 / GT02V1 / F)</name>
    <name type="common">Meliniomyces variabilis</name>
    <dbReference type="NCBI Taxonomy" id="1149755"/>
    <lineage>
        <taxon>Eukaryota</taxon>
        <taxon>Fungi</taxon>
        <taxon>Dikarya</taxon>
        <taxon>Ascomycota</taxon>
        <taxon>Pezizomycotina</taxon>
        <taxon>Leotiomycetes</taxon>
        <taxon>Helotiales</taxon>
        <taxon>Hyaloscyphaceae</taxon>
        <taxon>Hyaloscypha</taxon>
        <taxon>Hyaloscypha variabilis</taxon>
    </lineage>
</organism>
<proteinExistence type="predicted"/>